<gene>
    <name evidence="1" type="ORF">P8T11_07675</name>
</gene>
<proteinExistence type="predicted"/>
<name>A0ABY8GXX4_9BURK</name>
<sequence>MRSIHLHDIVGTTIDDDAILVGLAPDISLPLTIRKKMVASYDTYRTKKGSNSIAALALQPSWPQIFSALYKGRSKKNSLDWIGKIAKTTKYGYCPMCGSETHGTVEHFLPRKPWAEFSFFSLNLVPSCGPCNTKRGNRANKPGLPLSPLHPYYDHKLLDKRLHITKISPPFAAPKFEYEVFASVSARNRPRVEHHLSHSIDENQYQQFCVNRWSEARTEVRRFTTLAAWKKSLKNRLDDAQSASGINSWRTAFYAGLVARPDAVSWLFKNRKDP</sequence>
<protein>
    <recommendedName>
        <fullName evidence="3">HNH endonuclease</fullName>
    </recommendedName>
</protein>
<evidence type="ECO:0000313" key="2">
    <source>
        <dbReference type="Proteomes" id="UP001214170"/>
    </source>
</evidence>
<dbReference type="EMBL" id="CP121261">
    <property type="protein sequence ID" value="WFP09747.1"/>
    <property type="molecule type" value="Genomic_DNA"/>
</dbReference>
<dbReference type="Gene3D" id="1.10.30.50">
    <property type="match status" value="1"/>
</dbReference>
<evidence type="ECO:0008006" key="3">
    <source>
        <dbReference type="Google" id="ProtNLM"/>
    </source>
</evidence>
<organism evidence="1 2">
    <name type="scientific">Achromobacter spanius</name>
    <dbReference type="NCBI Taxonomy" id="217203"/>
    <lineage>
        <taxon>Bacteria</taxon>
        <taxon>Pseudomonadati</taxon>
        <taxon>Pseudomonadota</taxon>
        <taxon>Betaproteobacteria</taxon>
        <taxon>Burkholderiales</taxon>
        <taxon>Alcaligenaceae</taxon>
        <taxon>Achromobacter</taxon>
    </lineage>
</organism>
<accession>A0ABY8GXX4</accession>
<reference evidence="1 2" key="1">
    <citation type="submission" date="2023-03" db="EMBL/GenBank/DDBJ databases">
        <title>Achromobacter spanius LIG8.</title>
        <authorList>
            <person name="Shrestha S."/>
        </authorList>
    </citation>
    <scope>NUCLEOTIDE SEQUENCE [LARGE SCALE GENOMIC DNA]</scope>
    <source>
        <strain evidence="1 2">LIG8</strain>
    </source>
</reference>
<dbReference type="Proteomes" id="UP001214170">
    <property type="component" value="Chromosome"/>
</dbReference>
<evidence type="ECO:0000313" key="1">
    <source>
        <dbReference type="EMBL" id="WFP09747.1"/>
    </source>
</evidence>
<keyword evidence="2" id="KW-1185">Reference proteome</keyword>
<dbReference type="RefSeq" id="WP_268077504.1">
    <property type="nucleotide sequence ID" value="NZ_CP106885.1"/>
</dbReference>